<dbReference type="EMBL" id="CP067393">
    <property type="protein sequence ID" value="QQP85234.1"/>
    <property type="molecule type" value="Genomic_DNA"/>
</dbReference>
<name>A0A974RXU0_9GAMM</name>
<evidence type="ECO:0000313" key="1">
    <source>
        <dbReference type="EMBL" id="QQP85234.1"/>
    </source>
</evidence>
<protein>
    <submittedName>
        <fullName evidence="1">Uncharacterized protein</fullName>
    </submittedName>
</protein>
<keyword evidence="2" id="KW-1185">Reference proteome</keyword>
<sequence length="74" mass="8691">MLRLLFFLAVGFAIYFLWLHIQKIKKQANQTLTDDTEPMVKCSYCDIYSPQKNAIKGSNNQWYCCSEHARQAEK</sequence>
<reference evidence="1 2" key="1">
    <citation type="submission" date="2021-01" db="EMBL/GenBank/DDBJ databases">
        <title>Entomomonas sp. F2A isolated from a house cricket (Acheta domesticus).</title>
        <authorList>
            <person name="Spergser J."/>
            <person name="Busse H.-J."/>
        </authorList>
    </citation>
    <scope>NUCLEOTIDE SEQUENCE [LARGE SCALE GENOMIC DNA]</scope>
    <source>
        <strain evidence="1 2">F2A</strain>
    </source>
</reference>
<proteinExistence type="predicted"/>
<gene>
    <name evidence="1" type="ORF">JHT90_12730</name>
</gene>
<dbReference type="InterPro" id="IPR049708">
    <property type="entry name" value="PP0621-like"/>
</dbReference>
<evidence type="ECO:0000313" key="2">
    <source>
        <dbReference type="Proteomes" id="UP000595278"/>
    </source>
</evidence>
<organism evidence="1 2">
    <name type="scientific">Entomomonas asaccharolytica</name>
    <dbReference type="NCBI Taxonomy" id="2785331"/>
    <lineage>
        <taxon>Bacteria</taxon>
        <taxon>Pseudomonadati</taxon>
        <taxon>Pseudomonadota</taxon>
        <taxon>Gammaproteobacteria</taxon>
        <taxon>Pseudomonadales</taxon>
        <taxon>Pseudomonadaceae</taxon>
        <taxon>Entomomonas</taxon>
    </lineage>
</organism>
<dbReference type="NCBIfam" id="NF041023">
    <property type="entry name" value="PP0621_fam"/>
    <property type="match status" value="1"/>
</dbReference>
<dbReference type="AlphaFoldDB" id="A0A974RXU0"/>
<dbReference type="KEGG" id="eaz:JHT90_12730"/>
<dbReference type="Proteomes" id="UP000595278">
    <property type="component" value="Chromosome"/>
</dbReference>
<dbReference type="RefSeq" id="WP_201091598.1">
    <property type="nucleotide sequence ID" value="NZ_CP067393.1"/>
</dbReference>
<accession>A0A974RXU0</accession>